<keyword evidence="2" id="KW-1185">Reference proteome</keyword>
<evidence type="ECO:0000313" key="2">
    <source>
        <dbReference type="Proteomes" id="UP000053789"/>
    </source>
</evidence>
<dbReference type="EMBL" id="KN846988">
    <property type="protein sequence ID" value="KIW92808.1"/>
    <property type="molecule type" value="Genomic_DNA"/>
</dbReference>
<sequence length="193" mass="21070">MSSPDVRTSTTTVYQADAAISTAAKVSSDTMARPNAQGSDIPIPVTPKAAYDIFALDDGIIFNSNQNPDPEIRSISTADMERGQELSELLRQSQQGNLQFMFMDDLFSPAQLELSFSPGSCRAANLDAQEAELLSLECSAYLGAPEVLQMNHHSQLPARVEDISSMLVEAYFTVVCPLFSTFDSQQIRFGHLP</sequence>
<dbReference type="Proteomes" id="UP000053789">
    <property type="component" value="Unassembled WGS sequence"/>
</dbReference>
<reference evidence="1" key="1">
    <citation type="submission" date="2015-01" db="EMBL/GenBank/DDBJ databases">
        <title>The Genome Sequence of Cladophialophora bantiana CBS 173.52.</title>
        <authorList>
            <consortium name="The Broad Institute Genomics Platform"/>
            <person name="Cuomo C."/>
            <person name="de Hoog S."/>
            <person name="Gorbushina A."/>
            <person name="Stielow B."/>
            <person name="Teixiera M."/>
            <person name="Abouelleil A."/>
            <person name="Chapman S.B."/>
            <person name="Priest M."/>
            <person name="Young S.K."/>
            <person name="Wortman J."/>
            <person name="Nusbaum C."/>
            <person name="Birren B."/>
        </authorList>
    </citation>
    <scope>NUCLEOTIDE SEQUENCE [LARGE SCALE GENOMIC DNA]</scope>
    <source>
        <strain evidence="1">CBS 173.52</strain>
    </source>
</reference>
<dbReference type="HOGENOM" id="CLU_1408591_0_0_1"/>
<dbReference type="OrthoDB" id="4835445at2759"/>
<protein>
    <submittedName>
        <fullName evidence="1">Uncharacterized protein</fullName>
    </submittedName>
</protein>
<proteinExistence type="predicted"/>
<dbReference type="RefSeq" id="XP_016619477.1">
    <property type="nucleotide sequence ID" value="XM_016764395.1"/>
</dbReference>
<evidence type="ECO:0000313" key="1">
    <source>
        <dbReference type="EMBL" id="KIW92808.1"/>
    </source>
</evidence>
<dbReference type="GeneID" id="27699585"/>
<accession>A0A0D2HHR4</accession>
<dbReference type="VEuPathDB" id="FungiDB:Z519_06657"/>
<name>A0A0D2HHR4_CLAB1</name>
<dbReference type="AlphaFoldDB" id="A0A0D2HHR4"/>
<gene>
    <name evidence="1" type="ORF">Z519_06657</name>
</gene>
<organism evidence="1 2">
    <name type="scientific">Cladophialophora bantiana (strain ATCC 10958 / CBS 173.52 / CDC B-1940 / NIH 8579)</name>
    <name type="common">Xylohypha bantiana</name>
    <dbReference type="NCBI Taxonomy" id="1442370"/>
    <lineage>
        <taxon>Eukaryota</taxon>
        <taxon>Fungi</taxon>
        <taxon>Dikarya</taxon>
        <taxon>Ascomycota</taxon>
        <taxon>Pezizomycotina</taxon>
        <taxon>Eurotiomycetes</taxon>
        <taxon>Chaetothyriomycetidae</taxon>
        <taxon>Chaetothyriales</taxon>
        <taxon>Herpotrichiellaceae</taxon>
        <taxon>Cladophialophora</taxon>
    </lineage>
</organism>